<dbReference type="EMBL" id="FORR01000003">
    <property type="protein sequence ID" value="SFJ02408.1"/>
    <property type="molecule type" value="Genomic_DNA"/>
</dbReference>
<evidence type="ECO:0000313" key="2">
    <source>
        <dbReference type="Proteomes" id="UP000199545"/>
    </source>
</evidence>
<dbReference type="Proteomes" id="UP000199545">
    <property type="component" value="Unassembled WGS sequence"/>
</dbReference>
<dbReference type="AlphaFoldDB" id="A0A1I3MZH4"/>
<sequence length="57" mass="6107">MTIYVHPANILLLPVSVVSAFGGVHLGHVRKGYSVPFQSIAGLRNHLAKIEELSGVI</sequence>
<dbReference type="STRING" id="46223.SAMN05421852_103268"/>
<dbReference type="RefSeq" id="WP_175482314.1">
    <property type="nucleotide sequence ID" value="NZ_FORR01000003.1"/>
</dbReference>
<protein>
    <submittedName>
        <fullName evidence="1">Uncharacterized protein</fullName>
    </submittedName>
</protein>
<name>A0A1I3MZH4_9BACL</name>
<gene>
    <name evidence="1" type="ORF">SAMN05421852_103268</name>
</gene>
<reference evidence="1 2" key="1">
    <citation type="submission" date="2016-10" db="EMBL/GenBank/DDBJ databases">
        <authorList>
            <person name="de Groot N.N."/>
        </authorList>
    </citation>
    <scope>NUCLEOTIDE SEQUENCE [LARGE SCALE GENOMIC DNA]</scope>
    <source>
        <strain evidence="1 2">DSM 44778</strain>
    </source>
</reference>
<proteinExistence type="predicted"/>
<accession>A0A1I3MZH4</accession>
<evidence type="ECO:0000313" key="1">
    <source>
        <dbReference type="EMBL" id="SFJ02408.1"/>
    </source>
</evidence>
<organism evidence="1 2">
    <name type="scientific">Thermoflavimicrobium dichotomicum</name>
    <dbReference type="NCBI Taxonomy" id="46223"/>
    <lineage>
        <taxon>Bacteria</taxon>
        <taxon>Bacillati</taxon>
        <taxon>Bacillota</taxon>
        <taxon>Bacilli</taxon>
        <taxon>Bacillales</taxon>
        <taxon>Thermoactinomycetaceae</taxon>
        <taxon>Thermoflavimicrobium</taxon>
    </lineage>
</organism>
<keyword evidence="2" id="KW-1185">Reference proteome</keyword>